<feature type="transmembrane region" description="Helical" evidence="8">
    <location>
        <begin position="55"/>
        <end position="74"/>
    </location>
</feature>
<comment type="similarity">
    <text evidence="2">Belongs to the major facilitator superfamily.</text>
</comment>
<evidence type="ECO:0000256" key="3">
    <source>
        <dbReference type="ARBA" id="ARBA00022448"/>
    </source>
</evidence>
<dbReference type="Proteomes" id="UP000032668">
    <property type="component" value="Unassembled WGS sequence"/>
</dbReference>
<feature type="transmembrane region" description="Helical" evidence="8">
    <location>
        <begin position="372"/>
        <end position="392"/>
    </location>
</feature>
<feature type="transmembrane region" description="Helical" evidence="8">
    <location>
        <begin position="224"/>
        <end position="246"/>
    </location>
</feature>
<dbReference type="PANTHER" id="PTHR43271:SF2">
    <property type="entry name" value="BLL2771 PROTEIN"/>
    <property type="match status" value="1"/>
</dbReference>
<evidence type="ECO:0000256" key="7">
    <source>
        <dbReference type="ARBA" id="ARBA00023136"/>
    </source>
</evidence>
<evidence type="ECO:0000256" key="2">
    <source>
        <dbReference type="ARBA" id="ARBA00008335"/>
    </source>
</evidence>
<name>A0A0D6PGH3_9PROT</name>
<dbReference type="RefSeq" id="WP_048878883.1">
    <property type="nucleotide sequence ID" value="NZ_FQVJ01000012.1"/>
</dbReference>
<feature type="transmembrane region" description="Helical" evidence="8">
    <location>
        <begin position="110"/>
        <end position="134"/>
    </location>
</feature>
<feature type="transmembrane region" description="Helical" evidence="8">
    <location>
        <begin position="86"/>
        <end position="104"/>
    </location>
</feature>
<feature type="domain" description="Major facilitator superfamily (MFS) profile" evidence="9">
    <location>
        <begin position="21"/>
        <end position="398"/>
    </location>
</feature>
<comment type="caution">
    <text evidence="10">The sequence shown here is derived from an EMBL/GenBank/DDBJ whole genome shotgun (WGS) entry which is preliminary data.</text>
</comment>
<evidence type="ECO:0000256" key="6">
    <source>
        <dbReference type="ARBA" id="ARBA00022989"/>
    </source>
</evidence>
<feature type="transmembrane region" description="Helical" evidence="8">
    <location>
        <begin position="175"/>
        <end position="195"/>
    </location>
</feature>
<feature type="transmembrane region" description="Helical" evidence="8">
    <location>
        <begin position="289"/>
        <end position="310"/>
    </location>
</feature>
<evidence type="ECO:0000313" key="11">
    <source>
        <dbReference type="Proteomes" id="UP000032668"/>
    </source>
</evidence>
<feature type="transmembrane region" description="Helical" evidence="8">
    <location>
        <begin position="21"/>
        <end position="43"/>
    </location>
</feature>
<dbReference type="STRING" id="1120923.SAMN02746095_01670"/>
<reference evidence="10 11" key="1">
    <citation type="submission" date="2012-11" db="EMBL/GenBank/DDBJ databases">
        <title>Whole genome sequence of Acidocella aminolytica 101 = DSM 11237.</title>
        <authorList>
            <person name="Azuma Y."/>
            <person name="Higashiura N."/>
            <person name="Hirakawa H."/>
            <person name="Matsushita K."/>
        </authorList>
    </citation>
    <scope>NUCLEOTIDE SEQUENCE [LARGE SCALE GENOMIC DNA]</scope>
    <source>
        <strain evidence="11">101 / DSM 11237</strain>
    </source>
</reference>
<organism evidence="10 11">
    <name type="scientific">Acidocella aminolytica 101 = DSM 11237</name>
    <dbReference type="NCBI Taxonomy" id="1120923"/>
    <lineage>
        <taxon>Bacteria</taxon>
        <taxon>Pseudomonadati</taxon>
        <taxon>Pseudomonadota</taxon>
        <taxon>Alphaproteobacteria</taxon>
        <taxon>Acetobacterales</taxon>
        <taxon>Acidocellaceae</taxon>
        <taxon>Acidocella</taxon>
    </lineage>
</organism>
<feature type="transmembrane region" description="Helical" evidence="8">
    <location>
        <begin position="316"/>
        <end position="338"/>
    </location>
</feature>
<evidence type="ECO:0000256" key="5">
    <source>
        <dbReference type="ARBA" id="ARBA00022692"/>
    </source>
</evidence>
<evidence type="ECO:0000256" key="4">
    <source>
        <dbReference type="ARBA" id="ARBA00022475"/>
    </source>
</evidence>
<feature type="transmembrane region" description="Helical" evidence="8">
    <location>
        <begin position="345"/>
        <end position="366"/>
    </location>
</feature>
<dbReference type="PANTHER" id="PTHR43271">
    <property type="entry name" value="BLL2771 PROTEIN"/>
    <property type="match status" value="1"/>
</dbReference>
<dbReference type="InterPro" id="IPR036259">
    <property type="entry name" value="MFS_trans_sf"/>
</dbReference>
<evidence type="ECO:0000256" key="8">
    <source>
        <dbReference type="SAM" id="Phobius"/>
    </source>
</evidence>
<keyword evidence="11" id="KW-1185">Reference proteome</keyword>
<proteinExistence type="inferred from homology"/>
<evidence type="ECO:0000313" key="10">
    <source>
        <dbReference type="EMBL" id="GAN80476.1"/>
    </source>
</evidence>
<evidence type="ECO:0000259" key="9">
    <source>
        <dbReference type="PROSITE" id="PS50850"/>
    </source>
</evidence>
<protein>
    <submittedName>
        <fullName evidence="10">Major facilitator superfamily transporter</fullName>
    </submittedName>
</protein>
<dbReference type="PROSITE" id="PS00216">
    <property type="entry name" value="SUGAR_TRANSPORT_1"/>
    <property type="match status" value="1"/>
</dbReference>
<keyword evidence="6 8" id="KW-1133">Transmembrane helix</keyword>
<dbReference type="CDD" id="cd17324">
    <property type="entry name" value="MFS_NepI_like"/>
    <property type="match status" value="1"/>
</dbReference>
<dbReference type="Gene3D" id="1.20.1250.20">
    <property type="entry name" value="MFS general substrate transporter like domains"/>
    <property type="match status" value="1"/>
</dbReference>
<accession>A0A0D6PGH3</accession>
<keyword evidence="7 8" id="KW-0472">Membrane</keyword>
<feature type="transmembrane region" description="Helical" evidence="8">
    <location>
        <begin position="258"/>
        <end position="277"/>
    </location>
</feature>
<keyword evidence="4" id="KW-1003">Cell membrane</keyword>
<evidence type="ECO:0000256" key="1">
    <source>
        <dbReference type="ARBA" id="ARBA00004651"/>
    </source>
</evidence>
<dbReference type="EMBL" id="BANC01000046">
    <property type="protein sequence ID" value="GAN80476.1"/>
    <property type="molecule type" value="Genomic_DNA"/>
</dbReference>
<dbReference type="Pfam" id="PF07690">
    <property type="entry name" value="MFS_1"/>
    <property type="match status" value="1"/>
</dbReference>
<dbReference type="PROSITE" id="PS50850">
    <property type="entry name" value="MFS"/>
    <property type="match status" value="1"/>
</dbReference>
<dbReference type="InterPro" id="IPR011701">
    <property type="entry name" value="MFS"/>
</dbReference>
<keyword evidence="5 8" id="KW-0812">Transmembrane</keyword>
<feature type="transmembrane region" description="Helical" evidence="8">
    <location>
        <begin position="146"/>
        <end position="169"/>
    </location>
</feature>
<dbReference type="GO" id="GO:0005886">
    <property type="term" value="C:plasma membrane"/>
    <property type="evidence" value="ECO:0007669"/>
    <property type="project" value="UniProtKB-SubCell"/>
</dbReference>
<gene>
    <name evidence="10" type="ORF">Aam_047_057</name>
</gene>
<dbReference type="AlphaFoldDB" id="A0A0D6PGH3"/>
<dbReference type="InterPro" id="IPR020846">
    <property type="entry name" value="MFS_dom"/>
</dbReference>
<keyword evidence="3" id="KW-0813">Transport</keyword>
<dbReference type="GO" id="GO:0022857">
    <property type="term" value="F:transmembrane transporter activity"/>
    <property type="evidence" value="ECO:0007669"/>
    <property type="project" value="InterPro"/>
</dbReference>
<dbReference type="InterPro" id="IPR005829">
    <property type="entry name" value="Sugar_transporter_CS"/>
</dbReference>
<sequence>MSSQSLNAVSEAGPTAIPRTTALALVVAGFVTFVNMWCTQAILPVLAKSLQVSPALTGYTVTAPLVATAVMAPLIGMISDRFGRRIFIRGAALLLVIPTVLAAFSSSLTMLIACRFAQGLLLPFIFTITIAYISDEMTPINAMKMVGIYTSGTISGGFSGRLIVGFVTALANWRIGFLVIGAITLAAALTITFLLPKERRFQPTLGISGALSSFPNHLSNRRLLGTYAVGFGVLFSLVSVFTFINFRLAEAPYNLGPAALGAIFVVYLGGVAASPVAGRLGARMNRRMLMAVCVGLILTGLALTLASPLWLICLGLLFVCFGVFPQQTLATGFIGVAARGAKSTAVGLYVTTYYVGGSFGGILPAAAWHDTGWPGCAAITAIVQLAMLGFALKSWRDT</sequence>
<comment type="subcellular location">
    <subcellularLocation>
        <location evidence="1">Cell membrane</location>
        <topology evidence="1">Multi-pass membrane protein</topology>
    </subcellularLocation>
</comment>
<dbReference type="SUPFAM" id="SSF103473">
    <property type="entry name" value="MFS general substrate transporter"/>
    <property type="match status" value="1"/>
</dbReference>